<dbReference type="EMBL" id="BAAAZX010000011">
    <property type="protein sequence ID" value="GAA3999290.1"/>
    <property type="molecule type" value="Genomic_DNA"/>
</dbReference>
<evidence type="ECO:0000313" key="3">
    <source>
        <dbReference type="EMBL" id="GAA3999290.1"/>
    </source>
</evidence>
<protein>
    <submittedName>
        <fullName evidence="3">Class I SAM-dependent methyltransferase</fullName>
    </submittedName>
</protein>
<evidence type="ECO:0000313" key="4">
    <source>
        <dbReference type="Proteomes" id="UP001500456"/>
    </source>
</evidence>
<dbReference type="GO" id="GO:0032259">
    <property type="term" value="P:methylation"/>
    <property type="evidence" value="ECO:0007669"/>
    <property type="project" value="UniProtKB-KW"/>
</dbReference>
<dbReference type="CDD" id="cd02440">
    <property type="entry name" value="AdoMet_MTases"/>
    <property type="match status" value="1"/>
</dbReference>
<proteinExistence type="predicted"/>
<feature type="compositionally biased region" description="Basic and acidic residues" evidence="1">
    <location>
        <begin position="276"/>
        <end position="288"/>
    </location>
</feature>
<dbReference type="GO" id="GO:0008168">
    <property type="term" value="F:methyltransferase activity"/>
    <property type="evidence" value="ECO:0007669"/>
    <property type="project" value="UniProtKB-KW"/>
</dbReference>
<keyword evidence="3" id="KW-0808">Transferase</keyword>
<dbReference type="PANTHER" id="PTHR43464:SF82">
    <property type="entry name" value="METHYLTRANSFERASE DOMAIN-CONTAINING PROTEIN"/>
    <property type="match status" value="1"/>
</dbReference>
<dbReference type="PANTHER" id="PTHR43464">
    <property type="entry name" value="METHYLTRANSFERASE"/>
    <property type="match status" value="1"/>
</dbReference>
<sequence>MSEQQVDVWAAGDAYERYMGRWSRLVAARFVSWLGCEAGLRWLDVGCGSGALTQAVADRCHPRTLLGLEPSPGFVATARASVSAPARFARADAQSLPVPDAVFDVAVSGLVLNFLPDPGSAVAEAARAVRPGGLAAAYVWDYAEGMGFLRRFWDAAIAVDPSAGTLDEGGRFPLCGPEPLRELWSGAGLVETAVASIEVPTRFAGFADLWEPFLAGQGPAPGYVAALSPDVRARLRETLREAVPTGPDGTIELEARAWAVRGRRPAAGPETAGPDLHLRTGPELHLRR</sequence>
<gene>
    <name evidence="3" type="ORF">GCM10022232_41230</name>
</gene>
<reference evidence="4" key="1">
    <citation type="journal article" date="2019" name="Int. J. Syst. Evol. Microbiol.">
        <title>The Global Catalogue of Microorganisms (GCM) 10K type strain sequencing project: providing services to taxonomists for standard genome sequencing and annotation.</title>
        <authorList>
            <consortium name="The Broad Institute Genomics Platform"/>
            <consortium name="The Broad Institute Genome Sequencing Center for Infectious Disease"/>
            <person name="Wu L."/>
            <person name="Ma J."/>
        </authorList>
    </citation>
    <scope>NUCLEOTIDE SEQUENCE [LARGE SCALE GENOMIC DNA]</scope>
    <source>
        <strain evidence="4">JCM 16924</strain>
    </source>
</reference>
<dbReference type="InterPro" id="IPR029063">
    <property type="entry name" value="SAM-dependent_MTases_sf"/>
</dbReference>
<dbReference type="Proteomes" id="UP001500456">
    <property type="component" value="Unassembled WGS sequence"/>
</dbReference>
<accession>A0ABP7RLN3</accession>
<organism evidence="3 4">
    <name type="scientific">Streptomyces plumbiresistens</name>
    <dbReference type="NCBI Taxonomy" id="511811"/>
    <lineage>
        <taxon>Bacteria</taxon>
        <taxon>Bacillati</taxon>
        <taxon>Actinomycetota</taxon>
        <taxon>Actinomycetes</taxon>
        <taxon>Kitasatosporales</taxon>
        <taxon>Streptomycetaceae</taxon>
        <taxon>Streptomyces</taxon>
    </lineage>
</organism>
<feature type="region of interest" description="Disordered" evidence="1">
    <location>
        <begin position="264"/>
        <end position="288"/>
    </location>
</feature>
<feature type="domain" description="Methyltransferase type 11" evidence="2">
    <location>
        <begin position="43"/>
        <end position="135"/>
    </location>
</feature>
<dbReference type="SUPFAM" id="SSF53335">
    <property type="entry name" value="S-adenosyl-L-methionine-dependent methyltransferases"/>
    <property type="match status" value="1"/>
</dbReference>
<keyword evidence="4" id="KW-1185">Reference proteome</keyword>
<dbReference type="RefSeq" id="WP_345565168.1">
    <property type="nucleotide sequence ID" value="NZ_BAAAZX010000011.1"/>
</dbReference>
<evidence type="ECO:0000256" key="1">
    <source>
        <dbReference type="SAM" id="MobiDB-lite"/>
    </source>
</evidence>
<dbReference type="Pfam" id="PF08241">
    <property type="entry name" value="Methyltransf_11"/>
    <property type="match status" value="1"/>
</dbReference>
<dbReference type="InterPro" id="IPR013216">
    <property type="entry name" value="Methyltransf_11"/>
</dbReference>
<name>A0ABP7RLN3_9ACTN</name>
<evidence type="ECO:0000259" key="2">
    <source>
        <dbReference type="Pfam" id="PF08241"/>
    </source>
</evidence>
<dbReference type="Gene3D" id="3.40.50.150">
    <property type="entry name" value="Vaccinia Virus protein VP39"/>
    <property type="match status" value="1"/>
</dbReference>
<comment type="caution">
    <text evidence="3">The sequence shown here is derived from an EMBL/GenBank/DDBJ whole genome shotgun (WGS) entry which is preliminary data.</text>
</comment>
<keyword evidence="3" id="KW-0489">Methyltransferase</keyword>